<evidence type="ECO:0000313" key="3">
    <source>
        <dbReference type="Proteomes" id="UP000827724"/>
    </source>
</evidence>
<proteinExistence type="predicted"/>
<feature type="compositionally biased region" description="Basic and acidic residues" evidence="1">
    <location>
        <begin position="26"/>
        <end position="40"/>
    </location>
</feature>
<organism evidence="2 3">
    <name type="scientific">Trichoderma cornu-damae</name>
    <dbReference type="NCBI Taxonomy" id="654480"/>
    <lineage>
        <taxon>Eukaryota</taxon>
        <taxon>Fungi</taxon>
        <taxon>Dikarya</taxon>
        <taxon>Ascomycota</taxon>
        <taxon>Pezizomycotina</taxon>
        <taxon>Sordariomycetes</taxon>
        <taxon>Hypocreomycetidae</taxon>
        <taxon>Hypocreales</taxon>
        <taxon>Hypocreaceae</taxon>
        <taxon>Trichoderma</taxon>
    </lineage>
</organism>
<gene>
    <name evidence="2" type="ORF">Trco_007490</name>
</gene>
<feature type="compositionally biased region" description="Basic and acidic residues" evidence="1">
    <location>
        <begin position="1"/>
        <end position="10"/>
    </location>
</feature>
<comment type="caution">
    <text evidence="2">The sequence shown here is derived from an EMBL/GenBank/DDBJ whole genome shotgun (WGS) entry which is preliminary data.</text>
</comment>
<name>A0A9P8TUE0_9HYPO</name>
<evidence type="ECO:0000313" key="2">
    <source>
        <dbReference type="EMBL" id="KAH6604044.1"/>
    </source>
</evidence>
<dbReference type="AlphaFoldDB" id="A0A9P8TUE0"/>
<dbReference type="Proteomes" id="UP000827724">
    <property type="component" value="Unassembled WGS sequence"/>
</dbReference>
<sequence>MSHGDRDRRGAYHGGPHRSHARGHRRRDELVLVQDAEKGRSGPPSSCRRSYAGWNCGSVLSHFCSKSTSSQMPVSRWG</sequence>
<reference evidence="2" key="1">
    <citation type="submission" date="2021-08" db="EMBL/GenBank/DDBJ databases">
        <title>Chromosome-Level Trichoderma cornu-damae using Hi-C Data.</title>
        <authorList>
            <person name="Kim C.S."/>
        </authorList>
    </citation>
    <scope>NUCLEOTIDE SEQUENCE</scope>
    <source>
        <strain evidence="2">KA19-0412C</strain>
    </source>
</reference>
<evidence type="ECO:0000256" key="1">
    <source>
        <dbReference type="SAM" id="MobiDB-lite"/>
    </source>
</evidence>
<accession>A0A9P8TUE0</accession>
<protein>
    <submittedName>
        <fullName evidence="2">Uncharacterized protein</fullName>
    </submittedName>
</protein>
<feature type="region of interest" description="Disordered" evidence="1">
    <location>
        <begin position="1"/>
        <end position="50"/>
    </location>
</feature>
<keyword evidence="3" id="KW-1185">Reference proteome</keyword>
<feature type="compositionally biased region" description="Low complexity" evidence="1">
    <location>
        <begin position="41"/>
        <end position="50"/>
    </location>
</feature>
<dbReference type="EMBL" id="JAIWOZ010000006">
    <property type="protein sequence ID" value="KAH6604044.1"/>
    <property type="molecule type" value="Genomic_DNA"/>
</dbReference>
<feature type="compositionally biased region" description="Basic residues" evidence="1">
    <location>
        <begin position="15"/>
        <end position="25"/>
    </location>
</feature>